<keyword evidence="3" id="KW-1133">Transmembrane helix</keyword>
<evidence type="ECO:0000313" key="6">
    <source>
        <dbReference type="Proteomes" id="UP000184330"/>
    </source>
</evidence>
<dbReference type="CDD" id="cd05471">
    <property type="entry name" value="pepsin_like"/>
    <property type="match status" value="1"/>
</dbReference>
<keyword evidence="3" id="KW-0812">Transmembrane</keyword>
<dbReference type="InterPro" id="IPR001461">
    <property type="entry name" value="Aspartic_peptidase_A1"/>
</dbReference>
<dbReference type="PANTHER" id="PTHR47966">
    <property type="entry name" value="BETA-SITE APP-CLEAVING ENZYME, ISOFORM A-RELATED"/>
    <property type="match status" value="1"/>
</dbReference>
<organism evidence="5 6">
    <name type="scientific">Phialocephala subalpina</name>
    <dbReference type="NCBI Taxonomy" id="576137"/>
    <lineage>
        <taxon>Eukaryota</taxon>
        <taxon>Fungi</taxon>
        <taxon>Dikarya</taxon>
        <taxon>Ascomycota</taxon>
        <taxon>Pezizomycotina</taxon>
        <taxon>Leotiomycetes</taxon>
        <taxon>Helotiales</taxon>
        <taxon>Mollisiaceae</taxon>
        <taxon>Phialocephala</taxon>
        <taxon>Phialocephala fortinii species complex</taxon>
    </lineage>
</organism>
<feature type="domain" description="Peptidase A1" evidence="4">
    <location>
        <begin position="76"/>
        <end position="429"/>
    </location>
</feature>
<gene>
    <name evidence="5" type="ORF">PAC_09983</name>
</gene>
<reference evidence="5 6" key="1">
    <citation type="submission" date="2016-03" db="EMBL/GenBank/DDBJ databases">
        <authorList>
            <person name="Ploux O."/>
        </authorList>
    </citation>
    <scope>NUCLEOTIDE SEQUENCE [LARGE SCALE GENOMIC DNA]</scope>
    <source>
        <strain evidence="5 6">UAMH 11012</strain>
    </source>
</reference>
<feature type="region of interest" description="Disordered" evidence="2">
    <location>
        <begin position="588"/>
        <end position="726"/>
    </location>
</feature>
<protein>
    <recommendedName>
        <fullName evidence="4">Peptidase A1 domain-containing protein</fullName>
    </recommendedName>
</protein>
<evidence type="ECO:0000259" key="4">
    <source>
        <dbReference type="PROSITE" id="PS51767"/>
    </source>
</evidence>
<evidence type="ECO:0000313" key="5">
    <source>
        <dbReference type="EMBL" id="CZR60088.1"/>
    </source>
</evidence>
<dbReference type="InterPro" id="IPR021109">
    <property type="entry name" value="Peptidase_aspartic_dom_sf"/>
</dbReference>
<feature type="transmembrane region" description="Helical" evidence="3">
    <location>
        <begin position="466"/>
        <end position="489"/>
    </location>
</feature>
<dbReference type="SUPFAM" id="SSF50630">
    <property type="entry name" value="Acid proteases"/>
    <property type="match status" value="1"/>
</dbReference>
<dbReference type="GO" id="GO:0004190">
    <property type="term" value="F:aspartic-type endopeptidase activity"/>
    <property type="evidence" value="ECO:0007669"/>
    <property type="project" value="InterPro"/>
</dbReference>
<feature type="region of interest" description="Disordered" evidence="2">
    <location>
        <begin position="502"/>
        <end position="553"/>
    </location>
</feature>
<dbReference type="Pfam" id="PF00026">
    <property type="entry name" value="Asp"/>
    <property type="match status" value="1"/>
</dbReference>
<accession>A0A1L7X4Z5</accession>
<keyword evidence="3" id="KW-0472">Membrane</keyword>
<keyword evidence="6" id="KW-1185">Reference proteome</keyword>
<dbReference type="GO" id="GO:0000324">
    <property type="term" value="C:fungal-type vacuole"/>
    <property type="evidence" value="ECO:0007669"/>
    <property type="project" value="TreeGrafter"/>
</dbReference>
<evidence type="ECO:0000256" key="1">
    <source>
        <dbReference type="ARBA" id="ARBA00007447"/>
    </source>
</evidence>
<dbReference type="Gene3D" id="2.40.70.10">
    <property type="entry name" value="Acid Proteases"/>
    <property type="match status" value="2"/>
</dbReference>
<proteinExistence type="inferred from homology"/>
<name>A0A1L7X4Z5_9HELO</name>
<dbReference type="OrthoDB" id="4074350at2759"/>
<dbReference type="InterPro" id="IPR033121">
    <property type="entry name" value="PEPTIDASE_A1"/>
</dbReference>
<dbReference type="AlphaFoldDB" id="A0A1L7X4Z5"/>
<evidence type="ECO:0000256" key="3">
    <source>
        <dbReference type="SAM" id="Phobius"/>
    </source>
</evidence>
<dbReference type="EMBL" id="FJOG01000015">
    <property type="protein sequence ID" value="CZR60088.1"/>
    <property type="molecule type" value="Genomic_DNA"/>
</dbReference>
<sequence length="726" mass="78783">MKHPSQCHIGDTDSTKMLLARQTDVYCQVLPFATIFSLSCLINAAVAGSLDPRNTAPSPISISPSQEFDGDDGPWSTFTLQIGNPPQSVKVLISTYSHQTWAIAEEGCGSGDPTDCNKLRGGLYNYTASTSWIPNTANLTTQIYGLGLESNLGYSGNGRYGFDDVTVGFQGSGGPTLKNQTVAGLATKDFFVGVFGLKPVPSNFTDFDDPIPSFMENLRKQAMIPSTSWAYTSGNQYRSSDVLGSLTLGGYDASKFTPNNLTFNFSSNDQPDLAVQISSITALNTSSSSSSTTPVTLLSIPITTYLDSTIPYMYLPLSVCSLIESTFGLTYNATTQLYTISTIQHTLLLAQNANITFTLTRPDLLGSPITLVFPYLAFALQATWPLVDTPTLYFPIKRANDSSQYRLGRAFFQEAYIIADYERRNFSVSQVNYEISSQNIVAISPPGNSTITVTSTKKSGLSAGEIAGIAVAGTVLLVSLFLLLLYFCIYRPKHLRSKAAELSAQPLTSQSTSTNPNTPTTEYFKPELDTTAPNPRYEFDADNSSKVPQGPQEIDSKKRVVFELPAREEVAAEVAGSANLSSTLLAEQEESRIRKEGVGRPKREKKRWSWDRRRRASLGEQSLGLGSESTEFETETMTETETTLSSGWGDSLKTDSQISPLTPHSGVGVGVGNGVKAEKDEGSGSSERGTELQDFDQRHVNDSRGEEAGAGTWIVSPRSEYSSDLR</sequence>
<feature type="compositionally biased region" description="Basic and acidic residues" evidence="2">
    <location>
        <begin position="676"/>
        <end position="707"/>
    </location>
</feature>
<dbReference type="Proteomes" id="UP000184330">
    <property type="component" value="Unassembled WGS sequence"/>
</dbReference>
<dbReference type="STRING" id="576137.A0A1L7X4Z5"/>
<dbReference type="PANTHER" id="PTHR47966:SF51">
    <property type="entry name" value="BETA-SITE APP-CLEAVING ENZYME, ISOFORM A-RELATED"/>
    <property type="match status" value="1"/>
</dbReference>
<feature type="compositionally biased region" description="Basic and acidic residues" evidence="2">
    <location>
        <begin position="589"/>
        <end position="611"/>
    </location>
</feature>
<dbReference type="PROSITE" id="PS51767">
    <property type="entry name" value="PEPTIDASE_A1"/>
    <property type="match status" value="1"/>
</dbReference>
<dbReference type="PRINTS" id="PR00792">
    <property type="entry name" value="PEPSIN"/>
</dbReference>
<comment type="similarity">
    <text evidence="1">Belongs to the peptidase A1 family.</text>
</comment>
<dbReference type="GO" id="GO:0006508">
    <property type="term" value="P:proteolysis"/>
    <property type="evidence" value="ECO:0007669"/>
    <property type="project" value="InterPro"/>
</dbReference>
<evidence type="ECO:0000256" key="2">
    <source>
        <dbReference type="SAM" id="MobiDB-lite"/>
    </source>
</evidence>
<feature type="compositionally biased region" description="Low complexity" evidence="2">
    <location>
        <begin position="505"/>
        <end position="521"/>
    </location>
</feature>
<dbReference type="InterPro" id="IPR034164">
    <property type="entry name" value="Pepsin-like_dom"/>
</dbReference>